<name>A0ABD6W5Q5_RATRA</name>
<evidence type="ECO:0008006" key="3">
    <source>
        <dbReference type="Google" id="ProtNLM"/>
    </source>
</evidence>
<gene>
    <name evidence="1" type="ORF">C5C04_14755</name>
</gene>
<dbReference type="EMBL" id="PSUL01000076">
    <property type="protein sequence ID" value="PPF09470.1"/>
    <property type="molecule type" value="Genomic_DNA"/>
</dbReference>
<comment type="caution">
    <text evidence="1">The sequence shown here is derived from an EMBL/GenBank/DDBJ whole genome shotgun (WGS) entry which is preliminary data.</text>
</comment>
<proteinExistence type="predicted"/>
<accession>A0ABD6W5Q5</accession>
<evidence type="ECO:0000313" key="1">
    <source>
        <dbReference type="EMBL" id="PPF09470.1"/>
    </source>
</evidence>
<dbReference type="Proteomes" id="UP000237881">
    <property type="component" value="Unassembled WGS sequence"/>
</dbReference>
<organism evidence="1 2">
    <name type="scientific">Rathayibacter rathayi</name>
    <name type="common">Corynebacterium rathayi</name>
    <dbReference type="NCBI Taxonomy" id="33887"/>
    <lineage>
        <taxon>Bacteria</taxon>
        <taxon>Bacillati</taxon>
        <taxon>Actinomycetota</taxon>
        <taxon>Actinomycetes</taxon>
        <taxon>Micrococcales</taxon>
        <taxon>Microbacteriaceae</taxon>
        <taxon>Rathayibacter</taxon>
    </lineage>
</organism>
<evidence type="ECO:0000313" key="2">
    <source>
        <dbReference type="Proteomes" id="UP000237881"/>
    </source>
</evidence>
<protein>
    <recommendedName>
        <fullName evidence="3">DUF4258 domain-containing protein</fullName>
    </recommendedName>
</protein>
<dbReference type="AlphaFoldDB" id="A0ABD6W5Q5"/>
<reference evidence="1 2" key="1">
    <citation type="submission" date="2018-02" db="EMBL/GenBank/DDBJ databases">
        <title>Bacteriophage NCPPB3778 and a type I-E CRISPR drive the evolution of the US Biological Select Agent, Rathayibacter toxicus.</title>
        <authorList>
            <person name="Davis E.W.II."/>
            <person name="Tabima J.F."/>
            <person name="Weisberg A.J."/>
            <person name="Lopes L.D."/>
            <person name="Wiseman M.S."/>
            <person name="Wiseman M.S."/>
            <person name="Pupko T."/>
            <person name="Belcher M.S."/>
            <person name="Sechler A.J."/>
            <person name="Tancos M.A."/>
            <person name="Schroeder B.K."/>
            <person name="Murray T.D."/>
            <person name="Luster D.G."/>
            <person name="Schneider W.L."/>
            <person name="Rogers E."/>
            <person name="Andreote F.D."/>
            <person name="Grunwald N.J."/>
            <person name="Putnam M.L."/>
            <person name="Chang J.H."/>
        </authorList>
    </citation>
    <scope>NUCLEOTIDE SEQUENCE [LARGE SCALE GENOMIC DNA]</scope>
    <source>
        <strain evidence="1 2">AY1I9</strain>
    </source>
</reference>
<sequence>MDQLLRVGIKVSPEKVVTIMTTPEGKIVWLERGTTGDVTPNPSGLAHIIEAHGDEFAQKGISESQIPDLLSRAIQENKIFGYQGKRTGRPIYEVEYNGETMKIAITIGSNGYIVGANIR</sequence>